<sequence length="160" mass="17240">MARPGTWRGCGHSGLGGGRHGAERGREGSVSLCPLPGPPTTPVRRRSALGERARRCADLPVPRLAGLWGGCYSTSVFTFRTVDVHVIGLRKVGESTEMSLETKLRSPTPPIPSHCVHMQSWTARKAARKQQVHLLGRMERSSVEGLDRQKGKRVGGPGAS</sequence>
<evidence type="ECO:0000313" key="3">
    <source>
        <dbReference type="Proteomes" id="UP000664940"/>
    </source>
</evidence>
<dbReference type="AlphaFoldDB" id="A0A833YSE6"/>
<dbReference type="EMBL" id="JABVXQ010000014">
    <property type="protein sequence ID" value="KAF6078316.1"/>
    <property type="molecule type" value="Genomic_DNA"/>
</dbReference>
<evidence type="ECO:0000313" key="2">
    <source>
        <dbReference type="EMBL" id="KAF6078316.1"/>
    </source>
</evidence>
<reference evidence="2 3" key="1">
    <citation type="journal article" date="2020" name="Nature">
        <title>Six reference-quality genomes reveal evolution of bat adaptations.</title>
        <authorList>
            <person name="Jebb D."/>
            <person name="Huang Z."/>
            <person name="Pippel M."/>
            <person name="Hughes G.M."/>
            <person name="Lavrichenko K."/>
            <person name="Devanna P."/>
            <person name="Winkler S."/>
            <person name="Jermiin L.S."/>
            <person name="Skirmuntt E.C."/>
            <person name="Katzourakis A."/>
            <person name="Burkitt-Gray L."/>
            <person name="Ray D.A."/>
            <person name="Sullivan K.A.M."/>
            <person name="Roscito J.G."/>
            <person name="Kirilenko B.M."/>
            <person name="Davalos L.M."/>
            <person name="Corthals A.P."/>
            <person name="Power M.L."/>
            <person name="Jones G."/>
            <person name="Ransome R.D."/>
            <person name="Dechmann D.K.N."/>
            <person name="Locatelli A.G."/>
            <person name="Puechmaille S.J."/>
            <person name="Fedrigo O."/>
            <person name="Jarvis E.D."/>
            <person name="Hiller M."/>
            <person name="Vernes S.C."/>
            <person name="Myers E.W."/>
            <person name="Teeling E.C."/>
        </authorList>
    </citation>
    <scope>NUCLEOTIDE SEQUENCE [LARGE SCALE GENOMIC DNA]</scope>
    <source>
        <strain evidence="2">Bat1K_MPI-CBG_1</strain>
    </source>
</reference>
<feature type="compositionally biased region" description="Basic and acidic residues" evidence="1">
    <location>
        <begin position="137"/>
        <end position="149"/>
    </location>
</feature>
<accession>A0A833YSE6</accession>
<name>A0A833YSE6_9CHIR</name>
<feature type="region of interest" description="Disordered" evidence="1">
    <location>
        <begin position="137"/>
        <end position="160"/>
    </location>
</feature>
<feature type="region of interest" description="Disordered" evidence="1">
    <location>
        <begin position="1"/>
        <end position="46"/>
    </location>
</feature>
<dbReference type="Proteomes" id="UP000664940">
    <property type="component" value="Unassembled WGS sequence"/>
</dbReference>
<organism evidence="2 3">
    <name type="scientific">Phyllostomus discolor</name>
    <name type="common">pale spear-nosed bat</name>
    <dbReference type="NCBI Taxonomy" id="89673"/>
    <lineage>
        <taxon>Eukaryota</taxon>
        <taxon>Metazoa</taxon>
        <taxon>Chordata</taxon>
        <taxon>Craniata</taxon>
        <taxon>Vertebrata</taxon>
        <taxon>Euteleostomi</taxon>
        <taxon>Mammalia</taxon>
        <taxon>Eutheria</taxon>
        <taxon>Laurasiatheria</taxon>
        <taxon>Chiroptera</taxon>
        <taxon>Yangochiroptera</taxon>
        <taxon>Phyllostomidae</taxon>
        <taxon>Phyllostominae</taxon>
        <taxon>Phyllostomus</taxon>
    </lineage>
</organism>
<evidence type="ECO:0000256" key="1">
    <source>
        <dbReference type="SAM" id="MobiDB-lite"/>
    </source>
</evidence>
<protein>
    <submittedName>
        <fullName evidence="2">Uncharacterized protein</fullName>
    </submittedName>
</protein>
<proteinExistence type="predicted"/>
<comment type="caution">
    <text evidence="2">The sequence shown here is derived from an EMBL/GenBank/DDBJ whole genome shotgun (WGS) entry which is preliminary data.</text>
</comment>
<gene>
    <name evidence="2" type="ORF">HJG60_009166</name>
</gene>